<dbReference type="EMBL" id="CP017157">
    <property type="protein sequence ID" value="AOP45353.1"/>
    <property type="molecule type" value="Genomic_DNA"/>
</dbReference>
<evidence type="ECO:0000313" key="3">
    <source>
        <dbReference type="EMBL" id="AOP45353.1"/>
    </source>
</evidence>
<gene>
    <name evidence="3" type="ORF">SL103_03040</name>
</gene>
<evidence type="ECO:0000259" key="2">
    <source>
        <dbReference type="PROSITE" id="PS51898"/>
    </source>
</evidence>
<protein>
    <recommendedName>
        <fullName evidence="2">Tyr recombinase domain-containing protein</fullName>
    </recommendedName>
</protein>
<accession>A0A1D7VF21</accession>
<organism evidence="3 4">
    <name type="scientific">Streptomyces lydicus</name>
    <dbReference type="NCBI Taxonomy" id="47763"/>
    <lineage>
        <taxon>Bacteria</taxon>
        <taxon>Bacillati</taxon>
        <taxon>Actinomycetota</taxon>
        <taxon>Actinomycetes</taxon>
        <taxon>Kitasatosporales</taxon>
        <taxon>Streptomycetaceae</taxon>
        <taxon>Streptomyces</taxon>
    </lineage>
</organism>
<dbReference type="KEGG" id="slc:SL103_03040"/>
<dbReference type="GO" id="GO:0015074">
    <property type="term" value="P:DNA integration"/>
    <property type="evidence" value="ECO:0007669"/>
    <property type="project" value="InterPro"/>
</dbReference>
<keyword evidence="4" id="KW-1185">Reference proteome</keyword>
<dbReference type="CDD" id="cd01189">
    <property type="entry name" value="INT_ICEBs1_C_like"/>
    <property type="match status" value="1"/>
</dbReference>
<dbReference type="Proteomes" id="UP000094094">
    <property type="component" value="Chromosome"/>
</dbReference>
<keyword evidence="1" id="KW-0233">DNA recombination</keyword>
<dbReference type="Gene3D" id="1.10.443.10">
    <property type="entry name" value="Intergrase catalytic core"/>
    <property type="match status" value="1"/>
</dbReference>
<proteinExistence type="predicted"/>
<dbReference type="SUPFAM" id="SSF56349">
    <property type="entry name" value="DNA breaking-rejoining enzymes"/>
    <property type="match status" value="1"/>
</dbReference>
<evidence type="ECO:0000256" key="1">
    <source>
        <dbReference type="ARBA" id="ARBA00023172"/>
    </source>
</evidence>
<dbReference type="GO" id="GO:0006310">
    <property type="term" value="P:DNA recombination"/>
    <property type="evidence" value="ECO:0007669"/>
    <property type="project" value="UniProtKB-KW"/>
</dbReference>
<reference evidence="3 4" key="1">
    <citation type="submission" date="2016-09" db="EMBL/GenBank/DDBJ databases">
        <title>Complete genome sequencing of Streptomyces lydicus 103 and metabolic pathways analysis of antibiotic biosynthesis.</title>
        <authorList>
            <person name="Jia N."/>
            <person name="Ding M.-Z."/>
            <person name="Gao F."/>
            <person name="Yuan Y.-J."/>
        </authorList>
    </citation>
    <scope>NUCLEOTIDE SEQUENCE [LARGE SCALE GENOMIC DNA]</scope>
    <source>
        <strain evidence="3 4">103</strain>
    </source>
</reference>
<dbReference type="InterPro" id="IPR002104">
    <property type="entry name" value="Integrase_catalytic"/>
</dbReference>
<evidence type="ECO:0000313" key="4">
    <source>
        <dbReference type="Proteomes" id="UP000094094"/>
    </source>
</evidence>
<dbReference type="InterPro" id="IPR011010">
    <property type="entry name" value="DNA_brk_join_enz"/>
</dbReference>
<sequence length="162" mass="17723">MELLPVLTVEEVFAVAGAIAGRYRAMVLLAAFTGMRFGELAALQRRDIDLEGRFVQVRRAQAEPQSGELEVKAPKSEAGVRTVSFPASLVPEIKEHMRIFGEDGRTGLLFVGPKGSRLRRNNLHDTWAAALKGAGLKGVHFRDLRHTGNSLARPVAPPRGSW</sequence>
<dbReference type="InterPro" id="IPR013762">
    <property type="entry name" value="Integrase-like_cat_sf"/>
</dbReference>
<dbReference type="Pfam" id="PF00589">
    <property type="entry name" value="Phage_integrase"/>
    <property type="match status" value="1"/>
</dbReference>
<feature type="domain" description="Tyr recombinase" evidence="2">
    <location>
        <begin position="2"/>
        <end position="162"/>
    </location>
</feature>
<dbReference type="PROSITE" id="PS51898">
    <property type="entry name" value="TYR_RECOMBINASE"/>
    <property type="match status" value="1"/>
</dbReference>
<name>A0A1D7VF21_9ACTN</name>
<dbReference type="AlphaFoldDB" id="A0A1D7VF21"/>
<dbReference type="GO" id="GO:0003677">
    <property type="term" value="F:DNA binding"/>
    <property type="evidence" value="ECO:0007669"/>
    <property type="project" value="InterPro"/>
</dbReference>
<dbReference type="RefSeq" id="WP_069567188.1">
    <property type="nucleotide sequence ID" value="NZ_CP017157.1"/>
</dbReference>